<keyword evidence="2" id="KW-1185">Reference proteome</keyword>
<reference evidence="1" key="1">
    <citation type="journal article" date="2023" name="Nat. Commun.">
        <title>Diploid and tetraploid genomes of Acorus and the evolution of monocots.</title>
        <authorList>
            <person name="Ma L."/>
            <person name="Liu K.W."/>
            <person name="Li Z."/>
            <person name="Hsiao Y.Y."/>
            <person name="Qi Y."/>
            <person name="Fu T."/>
            <person name="Tang G.D."/>
            <person name="Zhang D."/>
            <person name="Sun W.H."/>
            <person name="Liu D.K."/>
            <person name="Li Y."/>
            <person name="Chen G.Z."/>
            <person name="Liu X.D."/>
            <person name="Liao X.Y."/>
            <person name="Jiang Y.T."/>
            <person name="Yu X."/>
            <person name="Hao Y."/>
            <person name="Huang J."/>
            <person name="Zhao X.W."/>
            <person name="Ke S."/>
            <person name="Chen Y.Y."/>
            <person name="Wu W.L."/>
            <person name="Hsu J.L."/>
            <person name="Lin Y.F."/>
            <person name="Huang M.D."/>
            <person name="Li C.Y."/>
            <person name="Huang L."/>
            <person name="Wang Z.W."/>
            <person name="Zhao X."/>
            <person name="Zhong W.Y."/>
            <person name="Peng D.H."/>
            <person name="Ahmad S."/>
            <person name="Lan S."/>
            <person name="Zhang J.S."/>
            <person name="Tsai W.C."/>
            <person name="Van de Peer Y."/>
            <person name="Liu Z.J."/>
        </authorList>
    </citation>
    <scope>NUCLEOTIDE SEQUENCE</scope>
    <source>
        <strain evidence="1">SCP</strain>
    </source>
</reference>
<name>A0AAV9AXJ2_ACOGR</name>
<comment type="caution">
    <text evidence="1">The sequence shown here is derived from an EMBL/GenBank/DDBJ whole genome shotgun (WGS) entry which is preliminary data.</text>
</comment>
<reference evidence="1" key="2">
    <citation type="submission" date="2023-06" db="EMBL/GenBank/DDBJ databases">
        <authorList>
            <person name="Ma L."/>
            <person name="Liu K.-W."/>
            <person name="Li Z."/>
            <person name="Hsiao Y.-Y."/>
            <person name="Qi Y."/>
            <person name="Fu T."/>
            <person name="Tang G."/>
            <person name="Zhang D."/>
            <person name="Sun W.-H."/>
            <person name="Liu D.-K."/>
            <person name="Li Y."/>
            <person name="Chen G.-Z."/>
            <person name="Liu X.-D."/>
            <person name="Liao X.-Y."/>
            <person name="Jiang Y.-T."/>
            <person name="Yu X."/>
            <person name="Hao Y."/>
            <person name="Huang J."/>
            <person name="Zhao X.-W."/>
            <person name="Ke S."/>
            <person name="Chen Y.-Y."/>
            <person name="Wu W.-L."/>
            <person name="Hsu J.-L."/>
            <person name="Lin Y.-F."/>
            <person name="Huang M.-D."/>
            <person name="Li C.-Y."/>
            <person name="Huang L."/>
            <person name="Wang Z.-W."/>
            <person name="Zhao X."/>
            <person name="Zhong W.-Y."/>
            <person name="Peng D.-H."/>
            <person name="Ahmad S."/>
            <person name="Lan S."/>
            <person name="Zhang J.-S."/>
            <person name="Tsai W.-C."/>
            <person name="Van De Peer Y."/>
            <person name="Liu Z.-J."/>
        </authorList>
    </citation>
    <scope>NUCLEOTIDE SEQUENCE</scope>
    <source>
        <strain evidence="1">SCP</strain>
        <tissue evidence="1">Leaves</tissue>
    </source>
</reference>
<evidence type="ECO:0000313" key="1">
    <source>
        <dbReference type="EMBL" id="KAK1268835.1"/>
    </source>
</evidence>
<accession>A0AAV9AXJ2</accession>
<gene>
    <name evidence="1" type="ORF">QJS04_geneDACA017575</name>
</gene>
<organism evidence="1 2">
    <name type="scientific">Acorus gramineus</name>
    <name type="common">Dwarf sweet flag</name>
    <dbReference type="NCBI Taxonomy" id="55184"/>
    <lineage>
        <taxon>Eukaryota</taxon>
        <taxon>Viridiplantae</taxon>
        <taxon>Streptophyta</taxon>
        <taxon>Embryophyta</taxon>
        <taxon>Tracheophyta</taxon>
        <taxon>Spermatophyta</taxon>
        <taxon>Magnoliopsida</taxon>
        <taxon>Liliopsida</taxon>
        <taxon>Acoraceae</taxon>
        <taxon>Acorus</taxon>
    </lineage>
</organism>
<dbReference type="Proteomes" id="UP001179952">
    <property type="component" value="Unassembled WGS sequence"/>
</dbReference>
<protein>
    <submittedName>
        <fullName evidence="1">Transcription factor</fullName>
    </submittedName>
</protein>
<dbReference type="AlphaFoldDB" id="A0AAV9AXJ2"/>
<dbReference type="EMBL" id="JAUJYN010000006">
    <property type="protein sequence ID" value="KAK1268835.1"/>
    <property type="molecule type" value="Genomic_DNA"/>
</dbReference>
<evidence type="ECO:0000313" key="2">
    <source>
        <dbReference type="Proteomes" id="UP001179952"/>
    </source>
</evidence>
<sequence length="187" mass="20549">MALGNKRTSSQEPNISMTKQAFHSFYGKDHLISSSIQLVLDEGESSQQKLPSSSNSKCNNFVFGSTKNPTLEKEAQSILSFNNGADNCWLQSYNGKAALDDDGFPTWDDVTDHDGRKLASFKEALLGDMRATQKAAERISERLKALQELIPNGSKVLAMDEFWPVQGGKAPEVTQVKEAIDAILSLH</sequence>
<proteinExistence type="predicted"/>